<feature type="compositionally biased region" description="Low complexity" evidence="1">
    <location>
        <begin position="202"/>
        <end position="225"/>
    </location>
</feature>
<dbReference type="Pfam" id="PF01391">
    <property type="entry name" value="Collagen"/>
    <property type="match status" value="1"/>
</dbReference>
<dbReference type="Gene3D" id="2.60.120.40">
    <property type="match status" value="1"/>
</dbReference>
<gene>
    <name evidence="2" type="ORF">COF40_18400</name>
</gene>
<evidence type="ECO:0000256" key="1">
    <source>
        <dbReference type="SAM" id="MobiDB-lite"/>
    </source>
</evidence>
<dbReference type="PANTHER" id="PTHR24637:SF422">
    <property type="entry name" value="COLLAGEN IV NC1 DOMAIN-CONTAINING PROTEIN"/>
    <property type="match status" value="1"/>
</dbReference>
<sequence>MSNENNTFDNLPIMPELVPTIPITPAQETQFVTLMQQLQTAINTYLNNPTPANNTALRTSLTNLYNFLLNEFPTQQGRDATRYSLFLLLTVNNRLASVTPSQVSQIAIMLQSLYTTLSILVSEFIMTNANCNTILNILSGLVTTTSIVSSSGGTGPTGPTGPQGIQGTQGIPGSQGPQGPQGIQGLQGPAGPQGPEGREGDQGLQGIQGLQGPQGPQGIQGPEGDNGVTGPKGATGATGISTISEYGFFYQNPGQITVDGNQGVNPVNTVGETTANLTLDSGGIRIHTTGIYHVIYHWAPNTFSGSGTDYPQQLFLNGIALGGTTSFSKGNGSLPNINITGGSTSLGTQSTSGGGIIRVSTANSLLQIRNIGPAAVQLSNPNPTRLIIMKLSDI</sequence>
<dbReference type="PANTHER" id="PTHR24637">
    <property type="entry name" value="COLLAGEN"/>
    <property type="match status" value="1"/>
</dbReference>
<evidence type="ECO:0000313" key="3">
    <source>
        <dbReference type="Proteomes" id="UP000225997"/>
    </source>
</evidence>
<dbReference type="NCBIfam" id="NF033172">
    <property type="entry name" value="N_to_GlyXaaXaa"/>
    <property type="match status" value="1"/>
</dbReference>
<evidence type="ECO:0008006" key="4">
    <source>
        <dbReference type="Google" id="ProtNLM"/>
    </source>
</evidence>
<protein>
    <recommendedName>
        <fullName evidence="4">Collagen-like protein</fullName>
    </recommendedName>
</protein>
<comment type="caution">
    <text evidence="2">The sequence shown here is derived from an EMBL/GenBank/DDBJ whole genome shotgun (WGS) entry which is preliminary data.</text>
</comment>
<dbReference type="EMBL" id="NUSQ01000077">
    <property type="protein sequence ID" value="PHD68089.1"/>
    <property type="molecule type" value="Genomic_DNA"/>
</dbReference>
<dbReference type="InterPro" id="IPR008983">
    <property type="entry name" value="Tumour_necrosis_fac-like_dom"/>
</dbReference>
<feature type="compositionally biased region" description="Low complexity" evidence="1">
    <location>
        <begin position="160"/>
        <end position="195"/>
    </location>
</feature>
<organism evidence="2 3">
    <name type="scientific">Bacillus toyonensis</name>
    <dbReference type="NCBI Taxonomy" id="155322"/>
    <lineage>
        <taxon>Bacteria</taxon>
        <taxon>Bacillati</taxon>
        <taxon>Bacillota</taxon>
        <taxon>Bacilli</taxon>
        <taxon>Bacillales</taxon>
        <taxon>Bacillaceae</taxon>
        <taxon>Bacillus</taxon>
        <taxon>Bacillus cereus group</taxon>
    </lineage>
</organism>
<dbReference type="AlphaFoldDB" id="A0A2C4QTH4"/>
<dbReference type="Proteomes" id="UP000225997">
    <property type="component" value="Unassembled WGS sequence"/>
</dbReference>
<dbReference type="InterPro" id="IPR008160">
    <property type="entry name" value="Collagen"/>
</dbReference>
<proteinExistence type="predicted"/>
<evidence type="ECO:0000313" key="2">
    <source>
        <dbReference type="EMBL" id="PHD68089.1"/>
    </source>
</evidence>
<feature type="region of interest" description="Disordered" evidence="1">
    <location>
        <begin position="148"/>
        <end position="236"/>
    </location>
</feature>
<accession>A0A2C4QTH4</accession>
<name>A0A2C4QTH4_9BACI</name>
<dbReference type="InterPro" id="IPR048009">
    <property type="entry name" value="NGRR_dom"/>
</dbReference>
<reference evidence="2 3" key="1">
    <citation type="submission" date="2017-09" db="EMBL/GenBank/DDBJ databases">
        <title>Large-scale bioinformatics analysis of Bacillus genomes uncovers conserved roles of natural products in bacterial physiology.</title>
        <authorList>
            <consortium name="Agbiome Team Llc"/>
            <person name="Bleich R.M."/>
            <person name="Grubbs K.J."/>
            <person name="Santa Maria K.C."/>
            <person name="Allen S.E."/>
            <person name="Farag S."/>
            <person name="Shank E.A."/>
            <person name="Bowers A."/>
        </authorList>
    </citation>
    <scope>NUCLEOTIDE SEQUENCE [LARGE SCALE GENOMIC DNA]</scope>
    <source>
        <strain evidence="2 3">AFS044250</strain>
    </source>
</reference>
<dbReference type="RefSeq" id="WP_100064614.1">
    <property type="nucleotide sequence ID" value="NZ_NUSQ01000077.1"/>
</dbReference>